<dbReference type="Gene3D" id="1.10.40.30">
    <property type="entry name" value="Fumarase/aspartase (C-terminal domain)"/>
    <property type="match status" value="1"/>
</dbReference>
<dbReference type="InterPro" id="IPR000362">
    <property type="entry name" value="Fumarate_lyase_fam"/>
</dbReference>
<dbReference type="InterPro" id="IPR009049">
    <property type="entry name" value="Argininosuccinate_lyase"/>
</dbReference>
<keyword evidence="7" id="KW-1185">Reference proteome</keyword>
<protein>
    <recommendedName>
        <fullName evidence="2">argininosuccinate lyase</fullName>
        <ecNumber evidence="2">4.3.2.1</ecNumber>
    </recommendedName>
</protein>
<keyword evidence="4" id="KW-0456">Lyase</keyword>
<proteinExistence type="predicted"/>
<dbReference type="OrthoDB" id="4899737at2"/>
<keyword evidence="3" id="KW-0028">Amino-acid biosynthesis</keyword>
<dbReference type="GO" id="GO:0005829">
    <property type="term" value="C:cytosol"/>
    <property type="evidence" value="ECO:0007669"/>
    <property type="project" value="TreeGrafter"/>
</dbReference>
<gene>
    <name evidence="6" type="ORF">AOZ06_41545</name>
</gene>
<feature type="domain" description="Fumarate lyase N-terminal" evidence="5">
    <location>
        <begin position="89"/>
        <end position="296"/>
    </location>
</feature>
<keyword evidence="3" id="KW-0055">Arginine biosynthesis</keyword>
<dbReference type="STRING" id="860235.AOZ06_41545"/>
<reference evidence="6 7" key="1">
    <citation type="submission" date="2015-07" db="EMBL/GenBank/DDBJ databases">
        <title>Genome sequencing of Kibdelosporangium phytohabitans.</title>
        <authorList>
            <person name="Qin S."/>
            <person name="Xing K."/>
        </authorList>
    </citation>
    <scope>NUCLEOTIDE SEQUENCE [LARGE SCALE GENOMIC DNA]</scope>
    <source>
        <strain evidence="6 7">KLBMP1111</strain>
    </source>
</reference>
<accession>A0A0N9ICW6</accession>
<evidence type="ECO:0000313" key="7">
    <source>
        <dbReference type="Proteomes" id="UP000063699"/>
    </source>
</evidence>
<sequence length="504" mass="54332">MTGAAKHALTGRLTGAVAQVLAEEVLEPQFRYEVTHLLPWYVCVEKVLLAEYRRMELLSPVETGAIAEALDAAAALVPDRAENLADISFALERFVEARLPAPARAWHVDRSRNDLQATAQLLAARAWIRELAGSLLDCAEAAHRVAGDCVELVMPGYTHGQPAQVISPAFFLSALTEQLLTGVIRLARCHDGARSPLGAGAMAGQELPWERERMAALLGFPAAERHALVAVASRGWMLDLAAECSNLGTGLSRFVTDLMTWSSGALRLADLPDELAGISSAMPQKKNFPVLERIRGRLAHLTSGYLDLVLTQRGTSFSNTVEGAKEGGSRLLPLCTDLRSALVLLTTVLNGLSFDTGRMRDACASEYLGGFSLATSLTLHAGVPWRTAQVLAGRYISAVLAQGRAPSEYAEEVLCAVAESAGYRVPDAGELLRAAFDVDRELRRRASPGGTAPDAVRTLLRAQAGELAEQRTGWAERAERQESVARRVDRLLAEDDTPRAGQVR</sequence>
<dbReference type="PRINTS" id="PR00145">
    <property type="entry name" value="ARGSUCLYASE"/>
</dbReference>
<dbReference type="GO" id="GO:0004056">
    <property type="term" value="F:argininosuccinate lyase activity"/>
    <property type="evidence" value="ECO:0007669"/>
    <property type="project" value="UniProtKB-EC"/>
</dbReference>
<dbReference type="KEGG" id="kphy:AOZ06_41545"/>
<evidence type="ECO:0000256" key="1">
    <source>
        <dbReference type="ARBA" id="ARBA00004941"/>
    </source>
</evidence>
<evidence type="ECO:0000256" key="3">
    <source>
        <dbReference type="ARBA" id="ARBA00022571"/>
    </source>
</evidence>
<dbReference type="SUPFAM" id="SSF48557">
    <property type="entry name" value="L-aspartase-like"/>
    <property type="match status" value="1"/>
</dbReference>
<dbReference type="GO" id="GO:0042450">
    <property type="term" value="P:L-arginine biosynthetic process via ornithine"/>
    <property type="evidence" value="ECO:0007669"/>
    <property type="project" value="InterPro"/>
</dbReference>
<dbReference type="PRINTS" id="PR00149">
    <property type="entry name" value="FUMRATELYASE"/>
</dbReference>
<dbReference type="PANTHER" id="PTHR43814">
    <property type="entry name" value="ARGININOSUCCINATE LYASE"/>
    <property type="match status" value="1"/>
</dbReference>
<dbReference type="RefSeq" id="WP_054294386.1">
    <property type="nucleotide sequence ID" value="NZ_CP012752.1"/>
</dbReference>
<evidence type="ECO:0000256" key="2">
    <source>
        <dbReference type="ARBA" id="ARBA00012338"/>
    </source>
</evidence>
<comment type="pathway">
    <text evidence="1">Amino-acid biosynthesis; L-arginine biosynthesis; L-arginine from L-ornithine and carbamoyl phosphate: step 3/3.</text>
</comment>
<dbReference type="InterPro" id="IPR022761">
    <property type="entry name" value="Fumarate_lyase_N"/>
</dbReference>
<dbReference type="InterPro" id="IPR008948">
    <property type="entry name" value="L-Aspartase-like"/>
</dbReference>
<dbReference type="EMBL" id="CP012752">
    <property type="protein sequence ID" value="ALG12493.1"/>
    <property type="molecule type" value="Genomic_DNA"/>
</dbReference>
<evidence type="ECO:0000256" key="4">
    <source>
        <dbReference type="ARBA" id="ARBA00023239"/>
    </source>
</evidence>
<dbReference type="Gene3D" id="1.10.275.10">
    <property type="entry name" value="Fumarase/aspartase (N-terminal domain)"/>
    <property type="match status" value="1"/>
</dbReference>
<dbReference type="AlphaFoldDB" id="A0A0N9ICW6"/>
<dbReference type="PANTHER" id="PTHR43814:SF1">
    <property type="entry name" value="ARGININOSUCCINATE LYASE"/>
    <property type="match status" value="1"/>
</dbReference>
<dbReference type="Pfam" id="PF00206">
    <property type="entry name" value="Lyase_1"/>
    <property type="match status" value="1"/>
</dbReference>
<evidence type="ECO:0000259" key="5">
    <source>
        <dbReference type="Pfam" id="PF00206"/>
    </source>
</evidence>
<evidence type="ECO:0000313" key="6">
    <source>
        <dbReference type="EMBL" id="ALG12493.1"/>
    </source>
</evidence>
<organism evidence="6 7">
    <name type="scientific">Kibdelosporangium phytohabitans</name>
    <dbReference type="NCBI Taxonomy" id="860235"/>
    <lineage>
        <taxon>Bacteria</taxon>
        <taxon>Bacillati</taxon>
        <taxon>Actinomycetota</taxon>
        <taxon>Actinomycetes</taxon>
        <taxon>Pseudonocardiales</taxon>
        <taxon>Pseudonocardiaceae</taxon>
        <taxon>Kibdelosporangium</taxon>
    </lineage>
</organism>
<dbReference type="UniPathway" id="UPA00068">
    <property type="reaction ID" value="UER00114"/>
</dbReference>
<dbReference type="InterPro" id="IPR024083">
    <property type="entry name" value="Fumarase/histidase_N"/>
</dbReference>
<dbReference type="EC" id="4.3.2.1" evidence="2"/>
<dbReference type="Gene3D" id="1.20.200.10">
    <property type="entry name" value="Fumarase/aspartase (Central domain)"/>
    <property type="match status" value="1"/>
</dbReference>
<name>A0A0N9ICW6_9PSEU</name>
<dbReference type="Proteomes" id="UP000063699">
    <property type="component" value="Chromosome"/>
</dbReference>